<dbReference type="PROSITE" id="PS00463">
    <property type="entry name" value="ZN2_CY6_FUNGAL_1"/>
    <property type="match status" value="1"/>
</dbReference>
<accession>A0A370TTK8</accession>
<feature type="region of interest" description="Disordered" evidence="3">
    <location>
        <begin position="1"/>
        <end position="40"/>
    </location>
</feature>
<dbReference type="GeneID" id="43596044"/>
<comment type="subcellular location">
    <subcellularLocation>
        <location evidence="1">Nucleus</location>
    </subcellularLocation>
</comment>
<dbReference type="InterPro" id="IPR001138">
    <property type="entry name" value="Zn2Cys6_DnaBD"/>
</dbReference>
<reference evidence="5 6" key="1">
    <citation type="journal article" date="2018" name="IMA Fungus">
        <title>IMA Genome-F 9: Draft genome sequence of Annulohypoxylon stygium, Aspergillus mulundensis, Berkeleyomyces basicola (syn. Thielaviopsis basicola), Ceratocystis smalleyi, two Cercospora beticola strains, Coleophoma cylindrospora, Fusarium fracticaudum, Phialophora cf. hyalina, and Morchella septimelata.</title>
        <authorList>
            <person name="Wingfield B.D."/>
            <person name="Bills G.F."/>
            <person name="Dong Y."/>
            <person name="Huang W."/>
            <person name="Nel W.J."/>
            <person name="Swalarsk-Parry B.S."/>
            <person name="Vaghefi N."/>
            <person name="Wilken P.M."/>
            <person name="An Z."/>
            <person name="de Beer Z.W."/>
            <person name="De Vos L."/>
            <person name="Chen L."/>
            <person name="Duong T.A."/>
            <person name="Gao Y."/>
            <person name="Hammerbacher A."/>
            <person name="Kikkert J.R."/>
            <person name="Li Y."/>
            <person name="Li H."/>
            <person name="Li K."/>
            <person name="Li Q."/>
            <person name="Liu X."/>
            <person name="Ma X."/>
            <person name="Naidoo K."/>
            <person name="Pethybridge S.J."/>
            <person name="Sun J."/>
            <person name="Steenkamp E.T."/>
            <person name="van der Nest M.A."/>
            <person name="van Wyk S."/>
            <person name="Wingfield M.J."/>
            <person name="Xiong C."/>
            <person name="Yue Q."/>
            <person name="Zhang X."/>
        </authorList>
    </citation>
    <scope>NUCLEOTIDE SEQUENCE [LARGE SCALE GENOMIC DNA]</scope>
    <source>
        <strain evidence="5 6">BP 5553</strain>
    </source>
</reference>
<comment type="caution">
    <text evidence="5">The sequence shown here is derived from an EMBL/GenBank/DDBJ whole genome shotgun (WGS) entry which is preliminary data.</text>
</comment>
<dbReference type="EMBL" id="NPIC01000002">
    <property type="protein sequence ID" value="RDL38855.1"/>
    <property type="molecule type" value="Genomic_DNA"/>
</dbReference>
<proteinExistence type="predicted"/>
<keyword evidence="2" id="KW-0539">Nucleus</keyword>
<dbReference type="GO" id="GO:0005634">
    <property type="term" value="C:nucleus"/>
    <property type="evidence" value="ECO:0007669"/>
    <property type="project" value="UniProtKB-SubCell"/>
</dbReference>
<dbReference type="STRING" id="2656787.A0A370TTK8"/>
<dbReference type="Pfam" id="PF11951">
    <property type="entry name" value="Fungal_trans_2"/>
    <property type="match status" value="1"/>
</dbReference>
<name>A0A370TTK8_9HELO</name>
<dbReference type="OrthoDB" id="5391043at2759"/>
<evidence type="ECO:0000256" key="2">
    <source>
        <dbReference type="ARBA" id="ARBA00023242"/>
    </source>
</evidence>
<dbReference type="GO" id="GO:0045944">
    <property type="term" value="P:positive regulation of transcription by RNA polymerase II"/>
    <property type="evidence" value="ECO:0007669"/>
    <property type="project" value="TreeGrafter"/>
</dbReference>
<feature type="compositionally biased region" description="Polar residues" evidence="3">
    <location>
        <begin position="310"/>
        <end position="332"/>
    </location>
</feature>
<feature type="region of interest" description="Disordered" evidence="3">
    <location>
        <begin position="229"/>
        <end position="248"/>
    </location>
</feature>
<dbReference type="GO" id="GO:0000981">
    <property type="term" value="F:DNA-binding transcription factor activity, RNA polymerase II-specific"/>
    <property type="evidence" value="ECO:0007669"/>
    <property type="project" value="InterPro"/>
</dbReference>
<evidence type="ECO:0000256" key="3">
    <source>
        <dbReference type="SAM" id="MobiDB-lite"/>
    </source>
</evidence>
<dbReference type="PROSITE" id="PS50048">
    <property type="entry name" value="ZN2_CY6_FUNGAL_2"/>
    <property type="match status" value="1"/>
</dbReference>
<feature type="compositionally biased region" description="Polar residues" evidence="3">
    <location>
        <begin position="134"/>
        <end position="147"/>
    </location>
</feature>
<feature type="compositionally biased region" description="Low complexity" evidence="3">
    <location>
        <begin position="83"/>
        <end position="103"/>
    </location>
</feature>
<dbReference type="GO" id="GO:0008270">
    <property type="term" value="F:zinc ion binding"/>
    <property type="evidence" value="ECO:0007669"/>
    <property type="project" value="InterPro"/>
</dbReference>
<dbReference type="SUPFAM" id="SSF57701">
    <property type="entry name" value="Zn2/Cys6 DNA-binding domain"/>
    <property type="match status" value="1"/>
</dbReference>
<keyword evidence="6" id="KW-1185">Reference proteome</keyword>
<evidence type="ECO:0000313" key="6">
    <source>
        <dbReference type="Proteomes" id="UP000254866"/>
    </source>
</evidence>
<organism evidence="5 6">
    <name type="scientific">Venustampulla echinocandica</name>
    <dbReference type="NCBI Taxonomy" id="2656787"/>
    <lineage>
        <taxon>Eukaryota</taxon>
        <taxon>Fungi</taxon>
        <taxon>Dikarya</taxon>
        <taxon>Ascomycota</taxon>
        <taxon>Pezizomycotina</taxon>
        <taxon>Leotiomycetes</taxon>
        <taxon>Helotiales</taxon>
        <taxon>Pleuroascaceae</taxon>
        <taxon>Venustampulla</taxon>
    </lineage>
</organism>
<dbReference type="GO" id="GO:0000976">
    <property type="term" value="F:transcription cis-regulatory region binding"/>
    <property type="evidence" value="ECO:0007669"/>
    <property type="project" value="TreeGrafter"/>
</dbReference>
<dbReference type="Gene3D" id="4.10.240.10">
    <property type="entry name" value="Zn(2)-C6 fungal-type DNA-binding domain"/>
    <property type="match status" value="1"/>
</dbReference>
<feature type="region of interest" description="Disordered" evidence="3">
    <location>
        <begin position="278"/>
        <end position="340"/>
    </location>
</feature>
<dbReference type="SMART" id="SM00066">
    <property type="entry name" value="GAL4"/>
    <property type="match status" value="1"/>
</dbReference>
<dbReference type="CDD" id="cd00067">
    <property type="entry name" value="GAL4"/>
    <property type="match status" value="1"/>
</dbReference>
<evidence type="ECO:0000259" key="4">
    <source>
        <dbReference type="PROSITE" id="PS50048"/>
    </source>
</evidence>
<dbReference type="AlphaFoldDB" id="A0A370TTK8"/>
<feature type="domain" description="Zn(2)-C6 fungal-type" evidence="4">
    <location>
        <begin position="41"/>
        <end position="69"/>
    </location>
</feature>
<evidence type="ECO:0000313" key="5">
    <source>
        <dbReference type="EMBL" id="RDL38855.1"/>
    </source>
</evidence>
<dbReference type="Pfam" id="PF00172">
    <property type="entry name" value="Zn_clus"/>
    <property type="match status" value="1"/>
</dbReference>
<sequence>MQNSEMPLEHGVEDGDIQSEEAPASKKSGSKAQGRKRTKTGCLTCRKRRIKCGEERPTCHNCTKSRRQCEGYNQRVIFKDPLSSYRPSLSTSASTSRSGATSSQPAAGHGRQYQDFVSSQSALRIAPKAEESTRPLSTVENTTSMPSLPSVPLPETKHRSYSFQSGFSIDSLADHPRLAQSHDTRSDTVDQSYVPEPKHPQPSREQAAYYGLNAPKIKQENRNEAHLVPAQRSPQEWPAGPSSASSYAPQELFEDSNRQFPASAASAALYRSYATTADSDPSNAVLSASDNLHDPSPNRVLAGLLRNPKGKTQQSPEVQRRLNSQSQVQPQGYSCVGPFPAAEPTSRLLVSTQDVQDAEDDSMDDEDPFDVIDDMDTQMEEYEDSGRRQVVSSGHLRNNDLGILVALQAGQDSHNLHPRSFTSFIDRPDMLATYLPSPQSSPLNDSMTAKLFCHFVNVTGPSISMYERHPANPSLLFQAQPVPPSQQHIWTYTFPTLALQNPALLHAMLALAGLHIAKLQNRPATASLKHYHISLRRTAKSVGLPTRRGQPATLAAVLLLGFYECWCADHQKWSNHLLGARQLVREIDFAGITRYRKALKIQERQEERMRYYEAQQDETGQSFYDDRARFQAYTDDVDENIVALLMGKMVLFDEYGQVVDENAYEPNTRTYTKRDVELYETQRDLFWWYCKQDAYQSILGGGRLFMEYGLWSLCPPRAPLGRLNAIYGTFDHLVLLLGRIGDFTSKDLKRKRFAMKIREQERANIASQGDPNLSNQKYHQQRMPPMPDFSGMVPGVGEAKLPMGFEPSPESSPQSSESEDMDFEAKTIEAEEEWQDIRNALSILQDHFGEEFQALGPEFCGRPVQTPFGTALQYRTYGIAGIWMNFYMALIACYRAHPSMPPAAMMAAGIAARQTAFFANEIGRITAGICPDFSTASHVNPGVGAALIEATMCLFVAGVQYQHPDQRVWTINRLRDIARLTGWQTALAVAGGCEGSWVKAGEMGHGPPYARTSEVEFAPDIWNRPRRVDKELENRSNQETRMVVSRSERVHFALGLLGVEGDFEHLNMDNEGDQGI</sequence>
<dbReference type="InterPro" id="IPR021858">
    <property type="entry name" value="Fun_TF"/>
</dbReference>
<dbReference type="RefSeq" id="XP_031871511.1">
    <property type="nucleotide sequence ID" value="XM_032011818.1"/>
</dbReference>
<gene>
    <name evidence="5" type="ORF">BP5553_03195</name>
</gene>
<evidence type="ECO:0000256" key="1">
    <source>
        <dbReference type="ARBA" id="ARBA00004123"/>
    </source>
</evidence>
<dbReference type="PANTHER" id="PTHR37534">
    <property type="entry name" value="TRANSCRIPTIONAL ACTIVATOR PROTEIN UGA3"/>
    <property type="match status" value="1"/>
</dbReference>
<feature type="compositionally biased region" description="Low complexity" evidence="3">
    <location>
        <begin position="238"/>
        <end position="248"/>
    </location>
</feature>
<protein>
    <recommendedName>
        <fullName evidence="4">Zn(2)-C6 fungal-type domain-containing protein</fullName>
    </recommendedName>
</protein>
<feature type="region of interest" description="Disordered" evidence="3">
    <location>
        <begin position="178"/>
        <end position="204"/>
    </location>
</feature>
<feature type="compositionally biased region" description="Polar residues" evidence="3">
    <location>
        <begin position="278"/>
        <end position="290"/>
    </location>
</feature>
<feature type="compositionally biased region" description="Basic and acidic residues" evidence="3">
    <location>
        <begin position="178"/>
        <end position="188"/>
    </location>
</feature>
<dbReference type="InterPro" id="IPR036864">
    <property type="entry name" value="Zn2-C6_fun-type_DNA-bd_sf"/>
</dbReference>
<feature type="region of interest" description="Disordered" evidence="3">
    <location>
        <begin position="83"/>
        <end position="157"/>
    </location>
</feature>
<dbReference type="PANTHER" id="PTHR37534:SF23">
    <property type="entry name" value="ZN(II)2CYS6 TRANSCRIPTION FACTOR (EUROFUNG)"/>
    <property type="match status" value="1"/>
</dbReference>
<dbReference type="Proteomes" id="UP000254866">
    <property type="component" value="Unassembled WGS sequence"/>
</dbReference>